<evidence type="ECO:0000313" key="3">
    <source>
        <dbReference type="Proteomes" id="UP001217582"/>
    </source>
</evidence>
<evidence type="ECO:0000256" key="1">
    <source>
        <dbReference type="SAM" id="MobiDB-lite"/>
    </source>
</evidence>
<feature type="compositionally biased region" description="Polar residues" evidence="1">
    <location>
        <begin position="314"/>
        <end position="324"/>
    </location>
</feature>
<keyword evidence="3" id="KW-1185">Reference proteome</keyword>
<reference evidence="2 3" key="1">
    <citation type="submission" date="2023-03" db="EMBL/GenBank/DDBJ databases">
        <title>Mating type loci evolution in Malassezia.</title>
        <authorList>
            <person name="Coelho M.A."/>
        </authorList>
    </citation>
    <scope>NUCLEOTIDE SEQUENCE [LARGE SCALE GENOMIC DNA]</scope>
    <source>
        <strain evidence="2 3">CBS 13387</strain>
    </source>
</reference>
<feature type="compositionally biased region" description="Basic and acidic residues" evidence="1">
    <location>
        <begin position="638"/>
        <end position="649"/>
    </location>
</feature>
<feature type="region of interest" description="Disordered" evidence="1">
    <location>
        <begin position="265"/>
        <end position="350"/>
    </location>
</feature>
<feature type="compositionally biased region" description="Polar residues" evidence="1">
    <location>
        <begin position="274"/>
        <end position="287"/>
    </location>
</feature>
<evidence type="ECO:0000313" key="2">
    <source>
        <dbReference type="EMBL" id="WFD17292.1"/>
    </source>
</evidence>
<feature type="compositionally biased region" description="Basic and acidic residues" evidence="1">
    <location>
        <begin position="543"/>
        <end position="572"/>
    </location>
</feature>
<feature type="region of interest" description="Disordered" evidence="1">
    <location>
        <begin position="208"/>
        <end position="228"/>
    </location>
</feature>
<dbReference type="AlphaFoldDB" id="A0AAJ5Z249"/>
<dbReference type="EMBL" id="CP119922">
    <property type="protein sequence ID" value="WFD17292.1"/>
    <property type="molecule type" value="Genomic_DNA"/>
</dbReference>
<feature type="region of interest" description="Disordered" evidence="1">
    <location>
        <begin position="542"/>
        <end position="782"/>
    </location>
</feature>
<organism evidence="2 3">
    <name type="scientific">Malassezia arunalokei</name>
    <dbReference type="NCBI Taxonomy" id="1514897"/>
    <lineage>
        <taxon>Eukaryota</taxon>
        <taxon>Fungi</taxon>
        <taxon>Dikarya</taxon>
        <taxon>Basidiomycota</taxon>
        <taxon>Ustilaginomycotina</taxon>
        <taxon>Malasseziomycetes</taxon>
        <taxon>Malasseziales</taxon>
        <taxon>Malasseziaceae</taxon>
        <taxon>Malassezia</taxon>
    </lineage>
</organism>
<feature type="compositionally biased region" description="Polar residues" evidence="1">
    <location>
        <begin position="483"/>
        <end position="494"/>
    </location>
</feature>
<proteinExistence type="predicted"/>
<feature type="region of interest" description="Disordered" evidence="1">
    <location>
        <begin position="428"/>
        <end position="506"/>
    </location>
</feature>
<feature type="compositionally biased region" description="Basic and acidic residues" evidence="1">
    <location>
        <begin position="682"/>
        <end position="693"/>
    </location>
</feature>
<accession>A0AAJ5Z249</accession>
<feature type="compositionally biased region" description="Polar residues" evidence="1">
    <location>
        <begin position="448"/>
        <end position="458"/>
    </location>
</feature>
<gene>
    <name evidence="2" type="ORF">MARU1_003342</name>
</gene>
<feature type="compositionally biased region" description="Basic and acidic residues" evidence="1">
    <location>
        <begin position="711"/>
        <end position="721"/>
    </location>
</feature>
<dbReference type="Proteomes" id="UP001217582">
    <property type="component" value="Chromosome 7"/>
</dbReference>
<sequence>MLSPHTHSGTADDADASFAKDGTRPSYLDVSALSPREFDVYTRWASRIKPAHSRRQGLLDEHAAVKFLRCELGISVDHEVQILSLFERLPLGIKHGHFYAMLRLAAWAQRGHAITRDLLFVQTEPAESRRRRRGRPSGTLSAAPIVDADITPMGTAMPVSLEVPKAPPRQLPDDHDLVRHNSGSDLDHGKVVYSPPESHLVRPMPVVARPAPNKAPPLDDADAQRPERPLMMTDPHSLLRPSAPMPLAQQVSPLIQASLNARSQFKKASRTSRPKTFTVLSSSSGQFQRDKPHLLNGEEISPHALSPDTKRRSTSATKLSSLIASQDFKPGAPPLRASMPGQTIAPKPSYFGRERGVLPAWLREQYEEGNVLYPPPDPADPSVTSVYDALDNKAHNTMNGSERAAASINRNTPFFPPHRRDLERAELTTLSANGPAQYKKLNEETSVGKRTSNDSLTQERGAKLLGSRSKSTLNTKGRRLEHSPSQNWGTQLESGTYAGFKSTPSSRDLRLQPLARVSAKRSFQIRPTQEFQPILAPLPTETAVHHAQESTGDTDHKPSAPLRTQDDLRTEWLLRSNDLPPRLTRSHSLNMRQPEVHRFKLQGDATRSQLTNKHERKPSGSMTFGTPMTRRVSQKHMTSHDESSAERASRPLPQAPDAPSESKPEAAVPYKPRHASAAKLDAVIRKHEEDEARHKKLNASQEAMSIDPAMDEERHETKEEPDAPQEPQARAESEEEPSTADDPPTAGELNQNSEENPPSLPPAEPVETNVTNEAASLSDRES</sequence>
<protein>
    <submittedName>
        <fullName evidence="2">Uncharacterized protein</fullName>
    </submittedName>
</protein>
<name>A0AAJ5Z249_9BASI</name>